<comment type="cofactor">
    <cofactor evidence="1 7">
        <name>pyridoxal 5'-phosphate</name>
        <dbReference type="ChEBI" id="CHEBI:597326"/>
    </cofactor>
</comment>
<accession>A0A2T7G8A4</accession>
<dbReference type="RefSeq" id="WP_108691514.1">
    <property type="nucleotide sequence ID" value="NZ_QCYH01000003.1"/>
</dbReference>
<evidence type="ECO:0000256" key="7">
    <source>
        <dbReference type="RuleBase" id="RU000481"/>
    </source>
</evidence>
<dbReference type="GO" id="GO:0004069">
    <property type="term" value="F:L-aspartate:2-oxoglutarate aminotransferase activity"/>
    <property type="evidence" value="ECO:0007669"/>
    <property type="project" value="UniProtKB-EC"/>
</dbReference>
<evidence type="ECO:0000256" key="5">
    <source>
        <dbReference type="ARBA" id="ARBA00022898"/>
    </source>
</evidence>
<proteinExistence type="inferred from homology"/>
<keyword evidence="4 7" id="KW-0808">Transferase</keyword>
<dbReference type="CDD" id="cd00609">
    <property type="entry name" value="AAT_like"/>
    <property type="match status" value="1"/>
</dbReference>
<evidence type="ECO:0000256" key="4">
    <source>
        <dbReference type="ARBA" id="ARBA00022679"/>
    </source>
</evidence>
<dbReference type="Proteomes" id="UP000244446">
    <property type="component" value="Unassembled WGS sequence"/>
</dbReference>
<sequence length="394" mass="41284">MKVSSRLTNITGGGSGGWDLFNRARAMKQSGIPVTELTIGEHDTPTDPSILNAMHAAALAGHTGYTTIGGLAPLRERVAQRVEARTGVATGPENVLIVPGGQAGLFAALMATCEPGDTALYIDPYYATYPGTIRAAGAVPKPVKARSRHGFQPAGEDIDAAADSAAALLINSPNNPTGAVYSGRTLADIAEVCARREMWLISDEVYDTQVWSGTHVSSRALPGMAERTLVVGSMSKSHAMTGSRIGWIIGPQEAIAQIANLTTHTTYGVSGFTQMAACHALDRGEPFEAQIAAPFRRRRDMVMAQIAAQNVVRAIPAEGAMYVMLDLRATGLSGDAFANLLLDTHHVAVMPGESFGAAAAGHVRVALTVDDARLETAIAQLLDLAAHETVPNPG</sequence>
<dbReference type="PROSITE" id="PS00105">
    <property type="entry name" value="AA_TRANSFER_CLASS_1"/>
    <property type="match status" value="1"/>
</dbReference>
<evidence type="ECO:0000256" key="1">
    <source>
        <dbReference type="ARBA" id="ARBA00001933"/>
    </source>
</evidence>
<dbReference type="EMBL" id="QCYH01000003">
    <property type="protein sequence ID" value="PVA10655.1"/>
    <property type="molecule type" value="Genomic_DNA"/>
</dbReference>
<dbReference type="PANTHER" id="PTHR46383">
    <property type="entry name" value="ASPARTATE AMINOTRANSFERASE"/>
    <property type="match status" value="1"/>
</dbReference>
<evidence type="ECO:0000259" key="8">
    <source>
        <dbReference type="Pfam" id="PF00155"/>
    </source>
</evidence>
<keyword evidence="3 7" id="KW-0032">Aminotransferase</keyword>
<dbReference type="Gene3D" id="3.40.640.10">
    <property type="entry name" value="Type I PLP-dependent aspartate aminotransferase-like (Major domain)"/>
    <property type="match status" value="1"/>
</dbReference>
<name>A0A2T7G8A4_9RHOB</name>
<dbReference type="InterPro" id="IPR015424">
    <property type="entry name" value="PyrdxlP-dep_Trfase"/>
</dbReference>
<evidence type="ECO:0000256" key="3">
    <source>
        <dbReference type="ARBA" id="ARBA00022576"/>
    </source>
</evidence>
<comment type="caution">
    <text evidence="9">The sequence shown here is derived from an EMBL/GenBank/DDBJ whole genome shotgun (WGS) entry which is preliminary data.</text>
</comment>
<dbReference type="InterPro" id="IPR004839">
    <property type="entry name" value="Aminotransferase_I/II_large"/>
</dbReference>
<evidence type="ECO:0000256" key="6">
    <source>
        <dbReference type="ARBA" id="ARBA00049185"/>
    </source>
</evidence>
<keyword evidence="5" id="KW-0663">Pyridoxal phosphate</keyword>
<dbReference type="AlphaFoldDB" id="A0A2T7G8A4"/>
<dbReference type="InterPro" id="IPR050596">
    <property type="entry name" value="AspAT/PAT-like"/>
</dbReference>
<comment type="catalytic activity">
    <reaction evidence="6">
        <text>L-aspartate + 2-oxoglutarate = oxaloacetate + L-glutamate</text>
        <dbReference type="Rhea" id="RHEA:21824"/>
        <dbReference type="ChEBI" id="CHEBI:16452"/>
        <dbReference type="ChEBI" id="CHEBI:16810"/>
        <dbReference type="ChEBI" id="CHEBI:29985"/>
        <dbReference type="ChEBI" id="CHEBI:29991"/>
        <dbReference type="EC" id="2.6.1.1"/>
    </reaction>
</comment>
<dbReference type="GO" id="GO:0030170">
    <property type="term" value="F:pyridoxal phosphate binding"/>
    <property type="evidence" value="ECO:0007669"/>
    <property type="project" value="InterPro"/>
</dbReference>
<dbReference type="Pfam" id="PF00155">
    <property type="entry name" value="Aminotran_1_2"/>
    <property type="match status" value="1"/>
</dbReference>
<organism evidence="9 10">
    <name type="scientific">Pelagivirga sediminicola</name>
    <dbReference type="NCBI Taxonomy" id="2170575"/>
    <lineage>
        <taxon>Bacteria</taxon>
        <taxon>Pseudomonadati</taxon>
        <taxon>Pseudomonadota</taxon>
        <taxon>Alphaproteobacteria</taxon>
        <taxon>Rhodobacterales</taxon>
        <taxon>Paracoccaceae</taxon>
        <taxon>Pelagivirga</taxon>
    </lineage>
</organism>
<dbReference type="EC" id="2.6.1.-" evidence="7"/>
<dbReference type="GO" id="GO:0006520">
    <property type="term" value="P:amino acid metabolic process"/>
    <property type="evidence" value="ECO:0007669"/>
    <property type="project" value="InterPro"/>
</dbReference>
<evidence type="ECO:0000256" key="2">
    <source>
        <dbReference type="ARBA" id="ARBA00007441"/>
    </source>
</evidence>
<reference evidence="9 10" key="1">
    <citation type="submission" date="2018-04" db="EMBL/GenBank/DDBJ databases">
        <title>Pelagivirga bohaiensis gen. nov., sp. nov., a bacterium isolated from the Bohai Sea.</title>
        <authorList>
            <person name="Ji X."/>
        </authorList>
    </citation>
    <scope>NUCLEOTIDE SEQUENCE [LARGE SCALE GENOMIC DNA]</scope>
    <source>
        <strain evidence="9 10">BH-SD19</strain>
    </source>
</reference>
<evidence type="ECO:0000313" key="10">
    <source>
        <dbReference type="Proteomes" id="UP000244446"/>
    </source>
</evidence>
<dbReference type="InterPro" id="IPR015421">
    <property type="entry name" value="PyrdxlP-dep_Trfase_major"/>
</dbReference>
<dbReference type="PANTHER" id="PTHR46383:SF1">
    <property type="entry name" value="ASPARTATE AMINOTRANSFERASE"/>
    <property type="match status" value="1"/>
</dbReference>
<comment type="similarity">
    <text evidence="2 7">Belongs to the class-I pyridoxal-phosphate-dependent aminotransferase family.</text>
</comment>
<evidence type="ECO:0000313" key="9">
    <source>
        <dbReference type="EMBL" id="PVA10655.1"/>
    </source>
</evidence>
<protein>
    <recommendedName>
        <fullName evidence="7">Aminotransferase</fullName>
        <ecNumber evidence="7">2.6.1.-</ecNumber>
    </recommendedName>
</protein>
<keyword evidence="10" id="KW-1185">Reference proteome</keyword>
<gene>
    <name evidence="9" type="ORF">DC366_07145</name>
</gene>
<feature type="domain" description="Aminotransferase class I/classII large" evidence="8">
    <location>
        <begin position="34"/>
        <end position="380"/>
    </location>
</feature>
<dbReference type="SUPFAM" id="SSF53383">
    <property type="entry name" value="PLP-dependent transferases"/>
    <property type="match status" value="1"/>
</dbReference>
<dbReference type="OrthoDB" id="9763453at2"/>
<dbReference type="InterPro" id="IPR004838">
    <property type="entry name" value="NHTrfase_class1_PyrdxlP-BS"/>
</dbReference>